<feature type="domain" description="RBD" evidence="2">
    <location>
        <begin position="190"/>
        <end position="261"/>
    </location>
</feature>
<feature type="region of interest" description="Disordered" evidence="1">
    <location>
        <begin position="278"/>
        <end position="325"/>
    </location>
</feature>
<dbReference type="Gene3D" id="3.10.20.90">
    <property type="entry name" value="Phosphatidylinositol 3-kinase Catalytic Subunit, Chain A, domain 1"/>
    <property type="match status" value="1"/>
</dbReference>
<dbReference type="InterPro" id="IPR029071">
    <property type="entry name" value="Ubiquitin-like_domsf"/>
</dbReference>
<evidence type="ECO:0000313" key="4">
    <source>
        <dbReference type="Proteomes" id="UP000192247"/>
    </source>
</evidence>
<dbReference type="CDD" id="cd01816">
    <property type="entry name" value="RBD_RAF"/>
    <property type="match status" value="1"/>
</dbReference>
<feature type="compositionally biased region" description="Low complexity" evidence="1">
    <location>
        <begin position="78"/>
        <end position="102"/>
    </location>
</feature>
<organism evidence="3 4">
    <name type="scientific">Tropilaelaps mercedesae</name>
    <dbReference type="NCBI Taxonomy" id="418985"/>
    <lineage>
        <taxon>Eukaryota</taxon>
        <taxon>Metazoa</taxon>
        <taxon>Ecdysozoa</taxon>
        <taxon>Arthropoda</taxon>
        <taxon>Chelicerata</taxon>
        <taxon>Arachnida</taxon>
        <taxon>Acari</taxon>
        <taxon>Parasitiformes</taxon>
        <taxon>Mesostigmata</taxon>
        <taxon>Gamasina</taxon>
        <taxon>Dermanyssoidea</taxon>
        <taxon>Laelapidae</taxon>
        <taxon>Tropilaelaps</taxon>
    </lineage>
</organism>
<sequence length="350" mass="36779">MASVVNGTPIPSDDDLVHGELKNIRNMIRLTQTNLEMLNQRFSSYQHPPSIYLQEYEYLTSRLDDFQSREQELLDALGNSTTGNNSTTAAPTSSGTGASGINNTVTSSTVYTIVSETGLPSPATCAAASSLTPGSYSTATVSLLAFNGSQSPDETNFTTATLDGGPVSSVVSRGGNIGGDGGAPRSPMRSVVRIELPNAQHTTVQVRPGQTVVEALAKAMKRRKLSPEMCLAYKADSGELVDWDTDMGALGGDAELSVRISLLAMQDGVEPPPAHYKPFIEEASPPRAIPGGGSGRGGVDGSHDEAAGAPLTAQRERSTSAPNVSYNMVNQDFSADLSKYKSQVYSSPGK</sequence>
<evidence type="ECO:0000256" key="1">
    <source>
        <dbReference type="SAM" id="MobiDB-lite"/>
    </source>
</evidence>
<feature type="compositionally biased region" description="Gly residues" evidence="1">
    <location>
        <begin position="290"/>
        <end position="300"/>
    </location>
</feature>
<comment type="caution">
    <text evidence="3">The sequence shown here is derived from an EMBL/GenBank/DDBJ whole genome shotgun (WGS) entry which is preliminary data.</text>
</comment>
<protein>
    <recommendedName>
        <fullName evidence="2">RBD domain-containing protein</fullName>
    </recommendedName>
</protein>
<name>A0A1V9XMK4_9ACAR</name>
<dbReference type="SUPFAM" id="SSF54236">
    <property type="entry name" value="Ubiquitin-like"/>
    <property type="match status" value="1"/>
</dbReference>
<dbReference type="InterPro" id="IPR003116">
    <property type="entry name" value="RBD_dom"/>
</dbReference>
<evidence type="ECO:0000313" key="3">
    <source>
        <dbReference type="EMBL" id="OQR74740.1"/>
    </source>
</evidence>
<dbReference type="Proteomes" id="UP000192247">
    <property type="component" value="Unassembled WGS sequence"/>
</dbReference>
<reference evidence="3 4" key="1">
    <citation type="journal article" date="2017" name="Gigascience">
        <title>Draft genome of the honey bee ectoparasitic mite, Tropilaelaps mercedesae, is shaped by the parasitic life history.</title>
        <authorList>
            <person name="Dong X."/>
            <person name="Armstrong S.D."/>
            <person name="Xia D."/>
            <person name="Makepeace B.L."/>
            <person name="Darby A.C."/>
            <person name="Kadowaki T."/>
        </authorList>
    </citation>
    <scope>NUCLEOTIDE SEQUENCE [LARGE SCALE GENOMIC DNA]</scope>
    <source>
        <strain evidence="3">Wuxi-XJTLU</strain>
    </source>
</reference>
<feature type="region of interest" description="Disordered" evidence="1">
    <location>
        <begin position="77"/>
        <end position="102"/>
    </location>
</feature>
<dbReference type="AlphaFoldDB" id="A0A1V9XMK4"/>
<evidence type="ECO:0000259" key="2">
    <source>
        <dbReference type="PROSITE" id="PS50898"/>
    </source>
</evidence>
<proteinExistence type="predicted"/>
<gene>
    <name evidence="3" type="ORF">BIW11_08875</name>
</gene>
<dbReference type="STRING" id="418985.A0A1V9XMK4"/>
<dbReference type="GO" id="GO:0007165">
    <property type="term" value="P:signal transduction"/>
    <property type="evidence" value="ECO:0007669"/>
    <property type="project" value="InterPro"/>
</dbReference>
<keyword evidence="4" id="KW-1185">Reference proteome</keyword>
<dbReference type="EMBL" id="MNPL01007472">
    <property type="protein sequence ID" value="OQR74740.1"/>
    <property type="molecule type" value="Genomic_DNA"/>
</dbReference>
<dbReference type="Pfam" id="PF02196">
    <property type="entry name" value="RBD"/>
    <property type="match status" value="1"/>
</dbReference>
<dbReference type="SMART" id="SM00455">
    <property type="entry name" value="RBD"/>
    <property type="match status" value="1"/>
</dbReference>
<dbReference type="OrthoDB" id="6494475at2759"/>
<accession>A0A1V9XMK4</accession>
<dbReference type="InParanoid" id="A0A1V9XMK4"/>
<dbReference type="PROSITE" id="PS50898">
    <property type="entry name" value="RBD"/>
    <property type="match status" value="1"/>
</dbReference>